<dbReference type="GeneTree" id="ENSGT00940000163452"/>
<proteinExistence type="predicted"/>
<dbReference type="OMA" id="SIVDCIT"/>
<accession>A0A8C0ITL4</accession>
<keyword evidence="3" id="KW-1185">Reference proteome</keyword>
<dbReference type="PANTHER" id="PTHR19303">
    <property type="entry name" value="TRANSPOSON"/>
    <property type="match status" value="1"/>
</dbReference>
<dbReference type="Proteomes" id="UP000694404">
    <property type="component" value="Unplaced"/>
</dbReference>
<dbReference type="InterPro" id="IPR050863">
    <property type="entry name" value="CenT-Element_Derived"/>
</dbReference>
<feature type="domain" description="DDE-1" evidence="1">
    <location>
        <begin position="6"/>
        <end position="73"/>
    </location>
</feature>
<dbReference type="GO" id="GO:0005634">
    <property type="term" value="C:nucleus"/>
    <property type="evidence" value="ECO:0007669"/>
    <property type="project" value="TreeGrafter"/>
</dbReference>
<reference evidence="2" key="1">
    <citation type="submission" date="2025-08" db="UniProtKB">
        <authorList>
            <consortium name="Ensembl"/>
        </authorList>
    </citation>
    <scope>IDENTIFICATION</scope>
</reference>
<evidence type="ECO:0000259" key="1">
    <source>
        <dbReference type="Pfam" id="PF03184"/>
    </source>
</evidence>
<dbReference type="InterPro" id="IPR004875">
    <property type="entry name" value="DDE_SF_endonuclease_dom"/>
</dbReference>
<dbReference type="GO" id="GO:0003677">
    <property type="term" value="F:DNA binding"/>
    <property type="evidence" value="ECO:0007669"/>
    <property type="project" value="TreeGrafter"/>
</dbReference>
<protein>
    <recommendedName>
        <fullName evidence="1">DDE-1 domain-containing protein</fullName>
    </recommendedName>
</protein>
<dbReference type="Pfam" id="PF03184">
    <property type="entry name" value="DDE_1"/>
    <property type="match status" value="1"/>
</dbReference>
<sequence length="98" mass="11159">MEIGFIVFLPPNTTSILQPLDQGVIRCFKATYTRFTFSQIHSAMDKSFSIVDCITYIKQAMDAIKPETVNACWRNLCKESVNDFKGFPTIDKEVKCIV</sequence>
<evidence type="ECO:0000313" key="2">
    <source>
        <dbReference type="Ensembl" id="ENSCABP00000018438.1"/>
    </source>
</evidence>
<dbReference type="PANTHER" id="PTHR19303:SF73">
    <property type="entry name" value="PROTEIN PDC2"/>
    <property type="match status" value="1"/>
</dbReference>
<reference evidence="2" key="2">
    <citation type="submission" date="2025-09" db="UniProtKB">
        <authorList>
            <consortium name="Ensembl"/>
        </authorList>
    </citation>
    <scope>IDENTIFICATION</scope>
</reference>
<evidence type="ECO:0000313" key="3">
    <source>
        <dbReference type="Proteomes" id="UP000694404"/>
    </source>
</evidence>
<organism evidence="2 3">
    <name type="scientific">Chelonoidis abingdonii</name>
    <name type="common">Abingdon island giant tortoise</name>
    <name type="synonym">Testudo abingdonii</name>
    <dbReference type="NCBI Taxonomy" id="106734"/>
    <lineage>
        <taxon>Eukaryota</taxon>
        <taxon>Metazoa</taxon>
        <taxon>Chordata</taxon>
        <taxon>Craniata</taxon>
        <taxon>Vertebrata</taxon>
        <taxon>Euteleostomi</taxon>
        <taxon>Archelosauria</taxon>
        <taxon>Testudinata</taxon>
        <taxon>Testudines</taxon>
        <taxon>Cryptodira</taxon>
        <taxon>Durocryptodira</taxon>
        <taxon>Testudinoidea</taxon>
        <taxon>Testudinidae</taxon>
        <taxon>Chelonoidis</taxon>
    </lineage>
</organism>
<dbReference type="Ensembl" id="ENSCABT00000020202.1">
    <property type="protein sequence ID" value="ENSCABP00000018438.1"/>
    <property type="gene ID" value="ENSCABG00000013643.1"/>
</dbReference>
<name>A0A8C0ITL4_CHEAB</name>
<dbReference type="AlphaFoldDB" id="A0A8C0ITL4"/>